<evidence type="ECO:0008006" key="3">
    <source>
        <dbReference type="Google" id="ProtNLM"/>
    </source>
</evidence>
<keyword evidence="2" id="KW-1185">Reference proteome</keyword>
<name>D5UHM2_CELFN</name>
<dbReference type="HOGENOM" id="CLU_1616039_0_0_11"/>
<dbReference type="KEGG" id="cfl:Cfla_2455"/>
<proteinExistence type="predicted"/>
<dbReference type="STRING" id="446466.Cfla_2455"/>
<dbReference type="AlphaFoldDB" id="D5UHM2"/>
<protein>
    <recommendedName>
        <fullName evidence="3">Peptidoglycan-binding domain 1 protein</fullName>
    </recommendedName>
</protein>
<dbReference type="Proteomes" id="UP000000849">
    <property type="component" value="Chromosome"/>
</dbReference>
<sequence>MARVTVQDVQAWLNATYTGVDGWNPVAEDGSAGPATTAALIRALQVELGITALSDAFGPTTTARLAAHGPVGASSAPRMVTLVQGGLVCKGYDPGALDGVWGDATATTVATVGADLGVADRVAGGVPPKVVKSLLTLDRYVFRRVARHRGRGLPDVGAGARHDG</sequence>
<reference evidence="1 2" key="1">
    <citation type="journal article" date="2010" name="Stand. Genomic Sci.">
        <title>Complete genome sequence of Cellulomonas flavigena type strain (134).</title>
        <authorList>
            <person name="Abt B."/>
            <person name="Foster B."/>
            <person name="Lapidus A."/>
            <person name="Clum A."/>
            <person name="Sun H."/>
            <person name="Pukall R."/>
            <person name="Lucas S."/>
            <person name="Glavina Del Rio T."/>
            <person name="Nolan M."/>
            <person name="Tice H."/>
            <person name="Cheng J.F."/>
            <person name="Pitluck S."/>
            <person name="Liolios K."/>
            <person name="Ivanova N."/>
            <person name="Mavromatis K."/>
            <person name="Ovchinnikova G."/>
            <person name="Pati A."/>
            <person name="Goodwin L."/>
            <person name="Chen A."/>
            <person name="Palaniappan K."/>
            <person name="Land M."/>
            <person name="Hauser L."/>
            <person name="Chang Y.J."/>
            <person name="Jeffries C.D."/>
            <person name="Rohde M."/>
            <person name="Goker M."/>
            <person name="Woyke T."/>
            <person name="Bristow J."/>
            <person name="Eisen J.A."/>
            <person name="Markowitz V."/>
            <person name="Hugenholtz P."/>
            <person name="Kyrpides N.C."/>
            <person name="Klenk H.P."/>
        </authorList>
    </citation>
    <scope>NUCLEOTIDE SEQUENCE [LARGE SCALE GENOMIC DNA]</scope>
    <source>
        <strain evidence="2">ATCC 482 / DSM 20109 / BCRC 11376 / JCM 18109 / NBRC 3775 / NCIMB 8073 / NRS 134</strain>
    </source>
</reference>
<dbReference type="InterPro" id="IPR036366">
    <property type="entry name" value="PGBDSf"/>
</dbReference>
<evidence type="ECO:0000313" key="1">
    <source>
        <dbReference type="EMBL" id="ADG75343.1"/>
    </source>
</evidence>
<gene>
    <name evidence="1" type="ordered locus">Cfla_2455</name>
</gene>
<evidence type="ECO:0000313" key="2">
    <source>
        <dbReference type="Proteomes" id="UP000000849"/>
    </source>
</evidence>
<dbReference type="eggNOG" id="COG3409">
    <property type="taxonomic scope" value="Bacteria"/>
</dbReference>
<dbReference type="EMBL" id="CP001964">
    <property type="protein sequence ID" value="ADG75343.1"/>
    <property type="molecule type" value="Genomic_DNA"/>
</dbReference>
<organism evidence="1 2">
    <name type="scientific">Cellulomonas flavigena (strain ATCC 482 / DSM 20109 / BCRC 11376 / JCM 18109 / NBRC 3775 / NCIMB 8073 / NRS 134)</name>
    <dbReference type="NCBI Taxonomy" id="446466"/>
    <lineage>
        <taxon>Bacteria</taxon>
        <taxon>Bacillati</taxon>
        <taxon>Actinomycetota</taxon>
        <taxon>Actinomycetes</taxon>
        <taxon>Micrococcales</taxon>
        <taxon>Cellulomonadaceae</taxon>
        <taxon>Cellulomonas</taxon>
    </lineage>
</organism>
<accession>D5UHM2</accession>
<dbReference type="RefSeq" id="WP_013117676.1">
    <property type="nucleotide sequence ID" value="NC_014151.1"/>
</dbReference>
<dbReference type="Gene3D" id="1.10.101.10">
    <property type="entry name" value="PGBD-like superfamily/PGBD"/>
    <property type="match status" value="1"/>
</dbReference>